<protein>
    <submittedName>
        <fullName evidence="6">DsbE family thiol:disulfide interchange protein</fullName>
    </submittedName>
</protein>
<evidence type="ECO:0000313" key="6">
    <source>
        <dbReference type="EMBL" id="RHW17060.1"/>
    </source>
</evidence>
<comment type="subcellular location">
    <subcellularLocation>
        <location evidence="1">Cell envelope</location>
    </subcellularLocation>
</comment>
<keyword evidence="7" id="KW-1185">Reference proteome</keyword>
<dbReference type="Pfam" id="PF08534">
    <property type="entry name" value="Redoxin"/>
    <property type="match status" value="1"/>
</dbReference>
<dbReference type="PANTHER" id="PTHR42852:SF6">
    <property type="entry name" value="THIOL:DISULFIDE INTERCHANGE PROTEIN DSBE"/>
    <property type="match status" value="1"/>
</dbReference>
<gene>
    <name evidence="6" type="ORF">D1610_13145</name>
</gene>
<evidence type="ECO:0000256" key="4">
    <source>
        <dbReference type="ARBA" id="ARBA00023284"/>
    </source>
</evidence>
<dbReference type="InterPro" id="IPR036249">
    <property type="entry name" value="Thioredoxin-like_sf"/>
</dbReference>
<evidence type="ECO:0000313" key="7">
    <source>
        <dbReference type="Proteomes" id="UP000266693"/>
    </source>
</evidence>
<dbReference type="PANTHER" id="PTHR42852">
    <property type="entry name" value="THIOL:DISULFIDE INTERCHANGE PROTEIN DSBE"/>
    <property type="match status" value="1"/>
</dbReference>
<dbReference type="EMBL" id="QWLV01000006">
    <property type="protein sequence ID" value="RHW17060.1"/>
    <property type="molecule type" value="Genomic_DNA"/>
</dbReference>
<dbReference type="Gene3D" id="3.40.30.10">
    <property type="entry name" value="Glutaredoxin"/>
    <property type="match status" value="1"/>
</dbReference>
<feature type="domain" description="Thioredoxin" evidence="5">
    <location>
        <begin position="35"/>
        <end position="173"/>
    </location>
</feature>
<dbReference type="GO" id="GO:0030313">
    <property type="term" value="C:cell envelope"/>
    <property type="evidence" value="ECO:0007669"/>
    <property type="project" value="UniProtKB-SubCell"/>
</dbReference>
<sequence length="173" mass="18535">MRRWALWLPLAFFAVVLAVVGYGLVRPPDEPLRSHLVGQRLPAFSLPAALPGRPTVTGAATGEPRLINIFASWCVPCIAEAPQLLQLEAAGARIDAIAIRDTPADIARFLDRHGDPFAAIGRDDASKVQLALGSAGVPETFVVDGNGVIRHQHLGNITEEDVPVLLAELEKAR</sequence>
<dbReference type="OrthoDB" id="9799347at2"/>
<dbReference type="InterPro" id="IPR013740">
    <property type="entry name" value="Redoxin"/>
</dbReference>
<evidence type="ECO:0000259" key="5">
    <source>
        <dbReference type="PROSITE" id="PS51352"/>
    </source>
</evidence>
<evidence type="ECO:0000256" key="2">
    <source>
        <dbReference type="ARBA" id="ARBA00022748"/>
    </source>
</evidence>
<name>A0A396RL98_9SPHN</name>
<dbReference type="InterPro" id="IPR013766">
    <property type="entry name" value="Thioredoxin_domain"/>
</dbReference>
<keyword evidence="3" id="KW-1015">Disulfide bond</keyword>
<dbReference type="InterPro" id="IPR050553">
    <property type="entry name" value="Thioredoxin_ResA/DsbE_sf"/>
</dbReference>
<evidence type="ECO:0000256" key="3">
    <source>
        <dbReference type="ARBA" id="ARBA00023157"/>
    </source>
</evidence>
<dbReference type="SUPFAM" id="SSF52833">
    <property type="entry name" value="Thioredoxin-like"/>
    <property type="match status" value="1"/>
</dbReference>
<dbReference type="Proteomes" id="UP000266693">
    <property type="component" value="Unassembled WGS sequence"/>
</dbReference>
<dbReference type="GO" id="GO:0016491">
    <property type="term" value="F:oxidoreductase activity"/>
    <property type="evidence" value="ECO:0007669"/>
    <property type="project" value="InterPro"/>
</dbReference>
<keyword evidence="2" id="KW-0201">Cytochrome c-type biogenesis</keyword>
<keyword evidence="4" id="KW-0676">Redox-active center</keyword>
<dbReference type="PROSITE" id="PS51352">
    <property type="entry name" value="THIOREDOXIN_2"/>
    <property type="match status" value="1"/>
</dbReference>
<accession>A0A396RL98</accession>
<organism evidence="6 7">
    <name type="scientific">Sphingomonas gilva</name>
    <dbReference type="NCBI Taxonomy" id="2305907"/>
    <lineage>
        <taxon>Bacteria</taxon>
        <taxon>Pseudomonadati</taxon>
        <taxon>Pseudomonadota</taxon>
        <taxon>Alphaproteobacteria</taxon>
        <taxon>Sphingomonadales</taxon>
        <taxon>Sphingomonadaceae</taxon>
        <taxon>Sphingomonas</taxon>
    </lineage>
</organism>
<dbReference type="AlphaFoldDB" id="A0A396RL98"/>
<dbReference type="RefSeq" id="WP_118864641.1">
    <property type="nucleotide sequence ID" value="NZ_QWLV01000006.1"/>
</dbReference>
<dbReference type="GO" id="GO:0017004">
    <property type="term" value="P:cytochrome complex assembly"/>
    <property type="evidence" value="ECO:0007669"/>
    <property type="project" value="UniProtKB-KW"/>
</dbReference>
<reference evidence="6 7" key="1">
    <citation type="submission" date="2018-08" db="EMBL/GenBank/DDBJ databases">
        <title>The multiple taxonomic identification of Sphingomonas gilva.</title>
        <authorList>
            <person name="Zhu D."/>
            <person name="Zheng S."/>
        </authorList>
    </citation>
    <scope>NUCLEOTIDE SEQUENCE [LARGE SCALE GENOMIC DNA]</scope>
    <source>
        <strain evidence="6 7">ZDH117</strain>
    </source>
</reference>
<comment type="caution">
    <text evidence="6">The sequence shown here is derived from an EMBL/GenBank/DDBJ whole genome shotgun (WGS) entry which is preliminary data.</text>
</comment>
<evidence type="ECO:0000256" key="1">
    <source>
        <dbReference type="ARBA" id="ARBA00004196"/>
    </source>
</evidence>
<proteinExistence type="predicted"/>